<organism evidence="1 2">
    <name type="scientific">Caballeronia arationis</name>
    <dbReference type="NCBI Taxonomy" id="1777142"/>
    <lineage>
        <taxon>Bacteria</taxon>
        <taxon>Pseudomonadati</taxon>
        <taxon>Pseudomonadota</taxon>
        <taxon>Betaproteobacteria</taxon>
        <taxon>Burkholderiales</taxon>
        <taxon>Burkholderiaceae</taxon>
        <taxon>Caballeronia</taxon>
    </lineage>
</organism>
<dbReference type="EMBL" id="OCSU01000004">
    <property type="protein sequence ID" value="SOE91437.1"/>
    <property type="molecule type" value="Genomic_DNA"/>
</dbReference>
<reference evidence="1 2" key="1">
    <citation type="submission" date="2017-09" db="EMBL/GenBank/DDBJ databases">
        <authorList>
            <person name="Varghese N."/>
            <person name="Submissions S."/>
        </authorList>
    </citation>
    <scope>NUCLEOTIDE SEQUENCE [LARGE SCALE GENOMIC DNA]</scope>
    <source>
        <strain evidence="1 2">OK806</strain>
    </source>
</reference>
<gene>
    <name evidence="1" type="ORF">SAMN05446927_8361</name>
</gene>
<name>A0A7Z7IF44_9BURK</name>
<keyword evidence="2" id="KW-1185">Reference proteome</keyword>
<protein>
    <submittedName>
        <fullName evidence="1">Uncharacterized protein</fullName>
    </submittedName>
</protein>
<comment type="caution">
    <text evidence="1">The sequence shown here is derived from an EMBL/GenBank/DDBJ whole genome shotgun (WGS) entry which is preliminary data.</text>
</comment>
<dbReference type="AlphaFoldDB" id="A0A7Z7IF44"/>
<accession>A0A7Z7IF44</accession>
<evidence type="ECO:0000313" key="2">
    <source>
        <dbReference type="Proteomes" id="UP000219522"/>
    </source>
</evidence>
<sequence>MSTTSHEEVRADAAKLANEEDAFLWRWFCGLYDEGRIRWCKSAQGWLVSIDHKHLATEHDFDAAIRMARQRYFSGGRQRLERSSQSVVR</sequence>
<evidence type="ECO:0000313" key="1">
    <source>
        <dbReference type="EMBL" id="SOE91437.1"/>
    </source>
</evidence>
<proteinExistence type="predicted"/>
<dbReference type="Proteomes" id="UP000219522">
    <property type="component" value="Unassembled WGS sequence"/>
</dbReference>